<gene>
    <name evidence="1" type="ORF">FNYG_12585</name>
</gene>
<organism evidence="1 2">
    <name type="scientific">Gibberella nygamai</name>
    <name type="common">Bean root rot disease fungus</name>
    <name type="synonym">Fusarium nygamai</name>
    <dbReference type="NCBI Taxonomy" id="42673"/>
    <lineage>
        <taxon>Eukaryota</taxon>
        <taxon>Fungi</taxon>
        <taxon>Dikarya</taxon>
        <taxon>Ascomycota</taxon>
        <taxon>Pezizomycotina</taxon>
        <taxon>Sordariomycetes</taxon>
        <taxon>Hypocreomycetidae</taxon>
        <taxon>Hypocreales</taxon>
        <taxon>Nectriaceae</taxon>
        <taxon>Fusarium</taxon>
        <taxon>Fusarium fujikuroi species complex</taxon>
    </lineage>
</organism>
<evidence type="ECO:0008006" key="3">
    <source>
        <dbReference type="Google" id="ProtNLM"/>
    </source>
</evidence>
<dbReference type="STRING" id="42673.A0A2K0VVL4"/>
<dbReference type="AlphaFoldDB" id="A0A2K0VVL4"/>
<evidence type="ECO:0000313" key="1">
    <source>
        <dbReference type="EMBL" id="PNP74069.1"/>
    </source>
</evidence>
<name>A0A2K0VVL4_GIBNY</name>
<sequence>MNMDAFVRPGLNTLPDPLFGLLKGYVLYGERFPTILTCMGALNALATFLQIEQVAKGDAIWSDEEQMDLLLNPIAHDLLNQQQLKLPQSNTPFEIILESLRLGAIIWIIQAKRRCRSYPGTAQAYIKTLVRIISDNAEDGTPWNCSAELQVVRLWLLVLCSVSEPSAQDYSTLMRIIASEMKEQNLVTWSQLFSSIQRMPWIYSREVPDLSTL</sequence>
<evidence type="ECO:0000313" key="2">
    <source>
        <dbReference type="Proteomes" id="UP000236664"/>
    </source>
</evidence>
<dbReference type="OrthoDB" id="4159781at2759"/>
<protein>
    <recommendedName>
        <fullName evidence="3">Transcription factor domain-containing protein</fullName>
    </recommendedName>
</protein>
<comment type="caution">
    <text evidence="1">The sequence shown here is derived from an EMBL/GenBank/DDBJ whole genome shotgun (WGS) entry which is preliminary data.</text>
</comment>
<proteinExistence type="predicted"/>
<reference evidence="1 2" key="1">
    <citation type="submission" date="2017-06" db="EMBL/GenBank/DDBJ databases">
        <title>Genome of Fusarium nygamai isolate CS10214.</title>
        <authorList>
            <person name="Gardiner D.M."/>
            <person name="Obanor F."/>
            <person name="Kazan K."/>
        </authorList>
    </citation>
    <scope>NUCLEOTIDE SEQUENCE [LARGE SCALE GENOMIC DNA]</scope>
    <source>
        <strain evidence="1 2">CS10214</strain>
    </source>
</reference>
<accession>A0A2K0VVL4</accession>
<keyword evidence="2" id="KW-1185">Reference proteome</keyword>
<dbReference type="EMBL" id="MTQA01000222">
    <property type="protein sequence ID" value="PNP74069.1"/>
    <property type="molecule type" value="Genomic_DNA"/>
</dbReference>
<dbReference type="Proteomes" id="UP000236664">
    <property type="component" value="Unassembled WGS sequence"/>
</dbReference>